<keyword evidence="2" id="KW-1185">Reference proteome</keyword>
<organism evidence="1 2">
    <name type="scientific">Candolleomyces aberdarensis</name>
    <dbReference type="NCBI Taxonomy" id="2316362"/>
    <lineage>
        <taxon>Eukaryota</taxon>
        <taxon>Fungi</taxon>
        <taxon>Dikarya</taxon>
        <taxon>Basidiomycota</taxon>
        <taxon>Agaricomycotina</taxon>
        <taxon>Agaricomycetes</taxon>
        <taxon>Agaricomycetidae</taxon>
        <taxon>Agaricales</taxon>
        <taxon>Agaricineae</taxon>
        <taxon>Psathyrellaceae</taxon>
        <taxon>Candolleomyces</taxon>
    </lineage>
</organism>
<dbReference type="AlphaFoldDB" id="A0A4Q2D6D8"/>
<protein>
    <submittedName>
        <fullName evidence="1">Uncharacterized protein</fullName>
    </submittedName>
</protein>
<comment type="caution">
    <text evidence="1">The sequence shown here is derived from an EMBL/GenBank/DDBJ whole genome shotgun (WGS) entry which is preliminary data.</text>
</comment>
<proteinExistence type="predicted"/>
<dbReference type="Proteomes" id="UP000290288">
    <property type="component" value="Unassembled WGS sequence"/>
</dbReference>
<evidence type="ECO:0000313" key="1">
    <source>
        <dbReference type="EMBL" id="RXW13735.1"/>
    </source>
</evidence>
<gene>
    <name evidence="1" type="ORF">EST38_g12120</name>
</gene>
<accession>A0A4Q2D6D8</accession>
<name>A0A4Q2D6D8_9AGAR</name>
<evidence type="ECO:0000313" key="2">
    <source>
        <dbReference type="Proteomes" id="UP000290288"/>
    </source>
</evidence>
<dbReference type="EMBL" id="SDEE01000844">
    <property type="protein sequence ID" value="RXW13735.1"/>
    <property type="molecule type" value="Genomic_DNA"/>
</dbReference>
<reference evidence="1 2" key="1">
    <citation type="submission" date="2019-01" db="EMBL/GenBank/DDBJ databases">
        <title>Draft genome sequence of Psathyrella aberdarensis IHI B618.</title>
        <authorList>
            <person name="Buettner E."/>
            <person name="Kellner H."/>
        </authorList>
    </citation>
    <scope>NUCLEOTIDE SEQUENCE [LARGE SCALE GENOMIC DNA]</scope>
    <source>
        <strain evidence="1 2">IHI B618</strain>
    </source>
</reference>
<dbReference type="OrthoDB" id="3237250at2759"/>
<sequence length="310" mass="36581">MGLKFTGYPDWRQVLNDEGFSDGWIDDVVRSPIGQFIPQYPRVGCILDVLEEHDEQPTKSWFIEYSIPIWWRWGPAEIKYCEYYNVKRWTPKPISPMTEDDPSGCSDFEQSNMDGDSTSVKEPEWVEFFRKREARYPDIMATETPVDRHRREQRTKNPPVRKAPVFEWLEDYNEPNTWKRFPVTMKCKQDAFDMYRRYQMRYDPFFNEWDLCEYFMFGEHNDEYDGDSDWELDERRSESDPVIVAGVGDRQECYPDVDPPPDLYRPGSPSIESWDCGPEGTLSTSFNAVQQEVEEVFGRLVPAASGPLTR</sequence>